<feature type="transmembrane region" description="Helical" evidence="7">
    <location>
        <begin position="74"/>
        <end position="97"/>
    </location>
</feature>
<sequence>MSDPVHVKDINEDIAWAKINADVLRSMKNPRLGYWIAIAVSIAALSVGVAGEVYQYNVGMGPAGLNTSHMWDLYISSFVFWIGMSHSGTLLSAILHIVHADWRKPIYRFAEAMTTFSLLTAGLFPILHLGRVWNMHWVVPYFSDRGIWPNFTSPLMWDAFAITTYLISSALFLFVGMIPDLAICRDNAASGWRLRLYTFLALGWRGDDRQWRNFRVTYLVIACFLIPLAVSVHSIVAMDFSMSIMPGWHVTTFPPYFVAGALYSGCAAIISLFLLLRYLMKFEEYMTFPILDKVCKLTFVIAMVWSYLNLIEFASVWYGHDIPAKEVLIAKASGPYSPFFWGMIAFGMVLPFSLLSKKIRRSLLLLFVISLLLNTGMWLERWMIVTPTLSLGFHPFAWNTMWPGWVEWGIELGSFGWFGLLFLIFVKVFPSVSMYEVKEMVYHRKHVVFDDVEAEIAKLYPIVDPKARGAAQTPDLGRP</sequence>
<accession>A0A4R3J6G8</accession>
<keyword evidence="9" id="KW-1185">Reference proteome</keyword>
<evidence type="ECO:0000256" key="7">
    <source>
        <dbReference type="SAM" id="Phobius"/>
    </source>
</evidence>
<comment type="similarity">
    <text evidence="2">Belongs to the NrfD family.</text>
</comment>
<dbReference type="PANTHER" id="PTHR43044:SF2">
    <property type="entry name" value="POLYSULPHIDE REDUCTASE NRFD"/>
    <property type="match status" value="1"/>
</dbReference>
<feature type="transmembrane region" description="Helical" evidence="7">
    <location>
        <begin position="256"/>
        <end position="276"/>
    </location>
</feature>
<comment type="subcellular location">
    <subcellularLocation>
        <location evidence="1">Cell membrane</location>
        <topology evidence="1">Multi-pass membrane protein</topology>
    </subcellularLocation>
</comment>
<evidence type="ECO:0000256" key="6">
    <source>
        <dbReference type="ARBA" id="ARBA00023136"/>
    </source>
</evidence>
<evidence type="ECO:0000313" key="8">
    <source>
        <dbReference type="EMBL" id="TCS60924.1"/>
    </source>
</evidence>
<feature type="transmembrane region" description="Helical" evidence="7">
    <location>
        <begin position="109"/>
        <end position="127"/>
    </location>
</feature>
<evidence type="ECO:0000313" key="9">
    <source>
        <dbReference type="Proteomes" id="UP000295304"/>
    </source>
</evidence>
<feature type="transmembrane region" description="Helical" evidence="7">
    <location>
        <begin position="338"/>
        <end position="355"/>
    </location>
</feature>
<evidence type="ECO:0000256" key="3">
    <source>
        <dbReference type="ARBA" id="ARBA00022475"/>
    </source>
</evidence>
<dbReference type="Pfam" id="PF03916">
    <property type="entry name" value="NrfD"/>
    <property type="match status" value="1"/>
</dbReference>
<feature type="transmembrane region" description="Helical" evidence="7">
    <location>
        <begin position="216"/>
        <end position="236"/>
    </location>
</feature>
<feature type="transmembrane region" description="Helical" evidence="7">
    <location>
        <begin position="415"/>
        <end position="435"/>
    </location>
</feature>
<dbReference type="InterPro" id="IPR005614">
    <property type="entry name" value="NrfD-like"/>
</dbReference>
<gene>
    <name evidence="8" type="ORF">EDD55_10984</name>
</gene>
<dbReference type="PANTHER" id="PTHR43044">
    <property type="match status" value="1"/>
</dbReference>
<comment type="caution">
    <text evidence="8">The sequence shown here is derived from an EMBL/GenBank/DDBJ whole genome shotgun (WGS) entry which is preliminary data.</text>
</comment>
<dbReference type="Proteomes" id="UP000295304">
    <property type="component" value="Unassembled WGS sequence"/>
</dbReference>
<keyword evidence="4 7" id="KW-0812">Transmembrane</keyword>
<feature type="transmembrane region" description="Helical" evidence="7">
    <location>
        <begin position="297"/>
        <end position="318"/>
    </location>
</feature>
<dbReference type="GO" id="GO:0005886">
    <property type="term" value="C:plasma membrane"/>
    <property type="evidence" value="ECO:0007669"/>
    <property type="project" value="UniProtKB-SubCell"/>
</dbReference>
<feature type="transmembrane region" description="Helical" evidence="7">
    <location>
        <begin position="362"/>
        <end position="379"/>
    </location>
</feature>
<feature type="transmembrane region" description="Helical" evidence="7">
    <location>
        <begin position="32"/>
        <end position="54"/>
    </location>
</feature>
<evidence type="ECO:0000256" key="5">
    <source>
        <dbReference type="ARBA" id="ARBA00022989"/>
    </source>
</evidence>
<protein>
    <submittedName>
        <fullName evidence="8">Molybdopterin-containing oxidoreductase family membrane subunit</fullName>
    </submittedName>
</protein>
<reference evidence="8 9" key="1">
    <citation type="submission" date="2019-03" db="EMBL/GenBank/DDBJ databases">
        <title>Genomic Encyclopedia of Type Strains, Phase IV (KMG-IV): sequencing the most valuable type-strain genomes for metagenomic binning, comparative biology and taxonomic classification.</title>
        <authorList>
            <person name="Goeker M."/>
        </authorList>
    </citation>
    <scope>NUCLEOTIDE SEQUENCE [LARGE SCALE GENOMIC DNA]</scope>
    <source>
        <strain evidence="8 9">DSM 101688</strain>
    </source>
</reference>
<keyword evidence="5 7" id="KW-1133">Transmembrane helix</keyword>
<dbReference type="OrthoDB" id="9806499at2"/>
<dbReference type="AlphaFoldDB" id="A0A4R3J6G8"/>
<feature type="transmembrane region" description="Helical" evidence="7">
    <location>
        <begin position="155"/>
        <end position="175"/>
    </location>
</feature>
<keyword evidence="6 7" id="KW-0472">Membrane</keyword>
<evidence type="ECO:0000256" key="1">
    <source>
        <dbReference type="ARBA" id="ARBA00004651"/>
    </source>
</evidence>
<evidence type="ECO:0000256" key="4">
    <source>
        <dbReference type="ARBA" id="ARBA00022692"/>
    </source>
</evidence>
<organism evidence="8 9">
    <name type="scientific">Varunaivibrio sulfuroxidans</name>
    <dbReference type="NCBI Taxonomy" id="1773489"/>
    <lineage>
        <taxon>Bacteria</taxon>
        <taxon>Pseudomonadati</taxon>
        <taxon>Pseudomonadota</taxon>
        <taxon>Alphaproteobacteria</taxon>
        <taxon>Rhodospirillales</taxon>
        <taxon>Magnetovibrionaceae</taxon>
        <taxon>Varunaivibrio</taxon>
    </lineage>
</organism>
<dbReference type="RefSeq" id="WP_132939746.1">
    <property type="nucleotide sequence ID" value="NZ_CP119676.1"/>
</dbReference>
<keyword evidence="3" id="KW-1003">Cell membrane</keyword>
<evidence type="ECO:0000256" key="2">
    <source>
        <dbReference type="ARBA" id="ARBA00008929"/>
    </source>
</evidence>
<dbReference type="EMBL" id="SLZW01000009">
    <property type="protein sequence ID" value="TCS60924.1"/>
    <property type="molecule type" value="Genomic_DNA"/>
</dbReference>
<proteinExistence type="inferred from homology"/>
<name>A0A4R3J6G8_9PROT</name>